<name>A0A6P2C7G0_9ACTN</name>
<dbReference type="PANTHER" id="PTHR43333">
    <property type="entry name" value="2-HACID_DH_C DOMAIN-CONTAINING PROTEIN"/>
    <property type="match status" value="1"/>
</dbReference>
<feature type="domain" description="D-isomer specific 2-hydroxyacid dehydrogenase NAD-binding" evidence="3">
    <location>
        <begin position="135"/>
        <end position="307"/>
    </location>
</feature>
<dbReference type="OrthoDB" id="9793626at2"/>
<dbReference type="InterPro" id="IPR036291">
    <property type="entry name" value="NAD(P)-bd_dom_sf"/>
</dbReference>
<sequence length="344" mass="37418">MTDNNLTIVIGSYLEPELVDRIRAARPAASVVYEPGLLPAPRYQCDHTGPARNLSPNDVARWRELTARADVFFDFDWLDPAEMANHSKGLRWIQATSAGIGGFMQRTGLDKSGLTVTTAGGIHSVPLAEFALTGALYFTKGIPELRQRQQARHWERYTTRQLAGQRALVVGLGGMGRQVVATFAALGVAVTGLGRDGGRYDVPGLSRLIYRDELDAALTDTDILILCCPLTPETEGLIGRAQLDRLPPHAVLVNIARGQVVDQDALIDALANGRLGGACLDVFTKEPLPADSPLWGMDNVLVSPHSASTVATENERLTDLFLDNLKRFQAGQSLRNLYQSSRGY</sequence>
<evidence type="ECO:0000313" key="4">
    <source>
        <dbReference type="EMBL" id="TVZ05981.1"/>
    </source>
</evidence>
<keyword evidence="5" id="KW-1185">Reference proteome</keyword>
<organism evidence="4 5">
    <name type="scientific">Trebonia kvetii</name>
    <dbReference type="NCBI Taxonomy" id="2480626"/>
    <lineage>
        <taxon>Bacteria</taxon>
        <taxon>Bacillati</taxon>
        <taxon>Actinomycetota</taxon>
        <taxon>Actinomycetes</taxon>
        <taxon>Streptosporangiales</taxon>
        <taxon>Treboniaceae</taxon>
        <taxon>Trebonia</taxon>
    </lineage>
</organism>
<comment type="caution">
    <text evidence="4">The sequence shown here is derived from an EMBL/GenBank/DDBJ whole genome shotgun (WGS) entry which is preliminary data.</text>
</comment>
<dbReference type="GO" id="GO:0051287">
    <property type="term" value="F:NAD binding"/>
    <property type="evidence" value="ECO:0007669"/>
    <property type="project" value="InterPro"/>
</dbReference>
<evidence type="ECO:0000256" key="1">
    <source>
        <dbReference type="ARBA" id="ARBA00023002"/>
    </source>
</evidence>
<keyword evidence="1" id="KW-0560">Oxidoreductase</keyword>
<gene>
    <name evidence="4" type="ORF">EAS64_00445</name>
</gene>
<dbReference type="EMBL" id="RPFW01000001">
    <property type="protein sequence ID" value="TVZ05981.1"/>
    <property type="molecule type" value="Genomic_DNA"/>
</dbReference>
<dbReference type="RefSeq" id="WP_145850734.1">
    <property type="nucleotide sequence ID" value="NZ_RPFW01000001.1"/>
</dbReference>
<protein>
    <submittedName>
        <fullName evidence="4">D-2-hydroxyacid dehydrogenase</fullName>
    </submittedName>
</protein>
<dbReference type="PANTHER" id="PTHR43333:SF1">
    <property type="entry name" value="D-ISOMER SPECIFIC 2-HYDROXYACID DEHYDROGENASE NAD-BINDING DOMAIN-CONTAINING PROTEIN"/>
    <property type="match status" value="1"/>
</dbReference>
<dbReference type="SUPFAM" id="SSF51735">
    <property type="entry name" value="NAD(P)-binding Rossmann-fold domains"/>
    <property type="match status" value="1"/>
</dbReference>
<dbReference type="Proteomes" id="UP000460272">
    <property type="component" value="Unassembled WGS sequence"/>
</dbReference>
<accession>A0A6P2C7G0</accession>
<evidence type="ECO:0000256" key="2">
    <source>
        <dbReference type="ARBA" id="ARBA00023027"/>
    </source>
</evidence>
<dbReference type="Gene3D" id="3.40.50.720">
    <property type="entry name" value="NAD(P)-binding Rossmann-like Domain"/>
    <property type="match status" value="2"/>
</dbReference>
<proteinExistence type="predicted"/>
<reference evidence="4 5" key="1">
    <citation type="submission" date="2018-11" db="EMBL/GenBank/DDBJ databases">
        <title>Trebonia kvetii gen.nov., sp.nov., a novel acidophilic actinobacterium, and proposal of the new actinobacterial family Treboniaceae fam. nov.</title>
        <authorList>
            <person name="Rapoport D."/>
            <person name="Sagova-Mareckova M."/>
            <person name="Sedlacek I."/>
            <person name="Provaznik J."/>
            <person name="Kralova S."/>
            <person name="Pavlinic D."/>
            <person name="Benes V."/>
            <person name="Kopecky J."/>
        </authorList>
    </citation>
    <scope>NUCLEOTIDE SEQUENCE [LARGE SCALE GENOMIC DNA]</scope>
    <source>
        <strain evidence="4 5">15Tr583</strain>
    </source>
</reference>
<dbReference type="Pfam" id="PF02826">
    <property type="entry name" value="2-Hacid_dh_C"/>
    <property type="match status" value="1"/>
</dbReference>
<dbReference type="GO" id="GO:0016491">
    <property type="term" value="F:oxidoreductase activity"/>
    <property type="evidence" value="ECO:0007669"/>
    <property type="project" value="UniProtKB-KW"/>
</dbReference>
<evidence type="ECO:0000259" key="3">
    <source>
        <dbReference type="Pfam" id="PF02826"/>
    </source>
</evidence>
<evidence type="ECO:0000313" key="5">
    <source>
        <dbReference type="Proteomes" id="UP000460272"/>
    </source>
</evidence>
<dbReference type="InterPro" id="IPR006140">
    <property type="entry name" value="D-isomer_DH_NAD-bd"/>
</dbReference>
<keyword evidence="2" id="KW-0520">NAD</keyword>
<dbReference type="AlphaFoldDB" id="A0A6P2C7G0"/>
<dbReference type="CDD" id="cd05300">
    <property type="entry name" value="2-Hacid_dh_1"/>
    <property type="match status" value="1"/>
</dbReference>